<dbReference type="InterPro" id="IPR001279">
    <property type="entry name" value="Metallo-B-lactamas"/>
</dbReference>
<feature type="domain" description="Metallo-beta-lactamase" evidence="1">
    <location>
        <begin position="43"/>
        <end position="201"/>
    </location>
</feature>
<organism evidence="2 3">
    <name type="scientific">Parascaris univalens</name>
    <name type="common">Nematode worm</name>
    <dbReference type="NCBI Taxonomy" id="6257"/>
    <lineage>
        <taxon>Eukaryota</taxon>
        <taxon>Metazoa</taxon>
        <taxon>Ecdysozoa</taxon>
        <taxon>Nematoda</taxon>
        <taxon>Chromadorea</taxon>
        <taxon>Rhabditida</taxon>
        <taxon>Spirurina</taxon>
        <taxon>Ascaridomorpha</taxon>
        <taxon>Ascaridoidea</taxon>
        <taxon>Ascarididae</taxon>
        <taxon>Parascaris</taxon>
    </lineage>
</organism>
<dbReference type="AlphaFoldDB" id="A0A915B654"/>
<protein>
    <submittedName>
        <fullName evidence="3">Metallo-beta-lactamase domain-containing protein</fullName>
    </submittedName>
</protein>
<sequence>GLYGSLLQSGIIKYVEMEEIFVEQLLVGYANESAINEGYSAASGSVTLIIDGARKILVDCGDPWNGEALLSALRDNALSTSEITDLIITHGHIDHCGNMCLFTTANIYMDRDLARSHSEYTTFEDGFKVTQNVQILRTPGHTDNDLSVIVSNTKRGCVAITGDIFEDENPDRWEPNSRYVSEQERSRNRILAIADWIIPGHGAIFRNKFKKALT</sequence>
<dbReference type="InterPro" id="IPR039344">
    <property type="entry name" value="MBLAC1"/>
</dbReference>
<dbReference type="SUPFAM" id="SSF56281">
    <property type="entry name" value="Metallo-hydrolase/oxidoreductase"/>
    <property type="match status" value="1"/>
</dbReference>
<dbReference type="CDD" id="cd07711">
    <property type="entry name" value="MBLAC1-like_MBL-fold"/>
    <property type="match status" value="1"/>
</dbReference>
<dbReference type="InterPro" id="IPR036866">
    <property type="entry name" value="RibonucZ/Hydroxyglut_hydro"/>
</dbReference>
<evidence type="ECO:0000313" key="3">
    <source>
        <dbReference type="WBParaSite" id="PgR028_g055_t03"/>
    </source>
</evidence>
<evidence type="ECO:0000313" key="2">
    <source>
        <dbReference type="Proteomes" id="UP000887569"/>
    </source>
</evidence>
<keyword evidence="2" id="KW-1185">Reference proteome</keyword>
<dbReference type="Proteomes" id="UP000887569">
    <property type="component" value="Unplaced"/>
</dbReference>
<dbReference type="Pfam" id="PF00753">
    <property type="entry name" value="Lactamase_B"/>
    <property type="match status" value="1"/>
</dbReference>
<dbReference type="PANTHER" id="PTHR23200:SF35">
    <property type="entry name" value="METALLO-BETA-LACTAMASE DOMAIN-CONTAINING PROTEIN"/>
    <property type="match status" value="1"/>
</dbReference>
<proteinExistence type="predicted"/>
<accession>A0A915B654</accession>
<dbReference type="WBParaSite" id="PgR028_g055_t03">
    <property type="protein sequence ID" value="PgR028_g055_t03"/>
    <property type="gene ID" value="PgR028_g055"/>
</dbReference>
<evidence type="ECO:0000259" key="1">
    <source>
        <dbReference type="SMART" id="SM00849"/>
    </source>
</evidence>
<reference evidence="3" key="1">
    <citation type="submission" date="2022-11" db="UniProtKB">
        <authorList>
            <consortium name="WormBaseParasite"/>
        </authorList>
    </citation>
    <scope>IDENTIFICATION</scope>
</reference>
<dbReference type="PANTHER" id="PTHR23200">
    <property type="entry name" value="METALLO-BETA-LACTAMASE DOMAIN-CONTAINING PROTEIN 1"/>
    <property type="match status" value="1"/>
</dbReference>
<name>A0A915B654_PARUN</name>
<dbReference type="SMART" id="SM00849">
    <property type="entry name" value="Lactamase_B"/>
    <property type="match status" value="1"/>
</dbReference>
<dbReference type="Gene3D" id="3.60.15.10">
    <property type="entry name" value="Ribonuclease Z/Hydroxyacylglutathione hydrolase-like"/>
    <property type="match status" value="1"/>
</dbReference>